<organism evidence="1 2">
    <name type="scientific">Desulfoplanes formicivorans</name>
    <dbReference type="NCBI Taxonomy" id="1592317"/>
    <lineage>
        <taxon>Bacteria</taxon>
        <taxon>Pseudomonadati</taxon>
        <taxon>Thermodesulfobacteriota</taxon>
        <taxon>Desulfovibrionia</taxon>
        <taxon>Desulfovibrionales</taxon>
        <taxon>Desulfoplanaceae</taxon>
        <taxon>Desulfoplanes</taxon>
    </lineage>
</organism>
<dbReference type="STRING" id="1592317.DPF_1167"/>
<protein>
    <submittedName>
        <fullName evidence="1">Uncharacterized protein</fullName>
    </submittedName>
</protein>
<dbReference type="Proteomes" id="UP000095200">
    <property type="component" value="Unassembled WGS sequence"/>
</dbReference>
<sequence length="119" mass="13963">MFGMFISPELWAAIHKDVQPIIDRYLEKTRTPLPEPMDDWNRLMDFWDFAYEVDMDVTCDLCGNTTQDWQADDPRKFRLKAANIGGLTCFECLACKARVTKQHFKDKITCFCTPFCDHK</sequence>
<evidence type="ECO:0000313" key="1">
    <source>
        <dbReference type="EMBL" id="GAU08457.1"/>
    </source>
</evidence>
<gene>
    <name evidence="1" type="ORF">DPF_1167</name>
</gene>
<dbReference type="EMBL" id="BDFE01000015">
    <property type="protein sequence ID" value="GAU08457.1"/>
    <property type="molecule type" value="Genomic_DNA"/>
</dbReference>
<dbReference type="AlphaFoldDB" id="A0A194AEE7"/>
<keyword evidence="2" id="KW-1185">Reference proteome</keyword>
<name>A0A194AEE7_9BACT</name>
<reference evidence="2" key="1">
    <citation type="submission" date="2016-06" db="EMBL/GenBank/DDBJ databases">
        <title>Draft genome sequence of Desulfoplanes formicivorans strain Pf12B.</title>
        <authorList>
            <person name="Watanabe M."/>
            <person name="Kojima H."/>
            <person name="Fukui M."/>
        </authorList>
    </citation>
    <scope>NUCLEOTIDE SEQUENCE [LARGE SCALE GENOMIC DNA]</scope>
    <source>
        <strain evidence="2">Pf12B</strain>
    </source>
</reference>
<proteinExistence type="predicted"/>
<accession>A0A194AEE7</accession>
<evidence type="ECO:0000313" key="2">
    <source>
        <dbReference type="Proteomes" id="UP000095200"/>
    </source>
</evidence>
<comment type="caution">
    <text evidence="1">The sequence shown here is derived from an EMBL/GenBank/DDBJ whole genome shotgun (WGS) entry which is preliminary data.</text>
</comment>